<organism evidence="13 14">
    <name type="scientific">Chishuiella changwenlii</name>
    <dbReference type="NCBI Taxonomy" id="1434701"/>
    <lineage>
        <taxon>Bacteria</taxon>
        <taxon>Pseudomonadati</taxon>
        <taxon>Bacteroidota</taxon>
        <taxon>Flavobacteriia</taxon>
        <taxon>Flavobacteriales</taxon>
        <taxon>Weeksellaceae</taxon>
        <taxon>Chishuiella</taxon>
    </lineage>
</organism>
<keyword evidence="6 13" id="KW-0067">ATP-binding</keyword>
<dbReference type="InterPro" id="IPR036640">
    <property type="entry name" value="ABC1_TM_sf"/>
</dbReference>
<dbReference type="PANTHER" id="PTHR43394:SF1">
    <property type="entry name" value="ATP-BINDING CASSETTE SUB-FAMILY B MEMBER 10, MITOCHONDRIAL"/>
    <property type="match status" value="1"/>
</dbReference>
<keyword evidence="3" id="KW-1003">Cell membrane</keyword>
<evidence type="ECO:0000256" key="2">
    <source>
        <dbReference type="ARBA" id="ARBA00022448"/>
    </source>
</evidence>
<evidence type="ECO:0000313" key="13">
    <source>
        <dbReference type="EMBL" id="SHL12899.1"/>
    </source>
</evidence>
<dbReference type="Gene3D" id="1.20.1560.10">
    <property type="entry name" value="ABC transporter type 1, transmembrane domain"/>
    <property type="match status" value="1"/>
</dbReference>
<reference evidence="15" key="4">
    <citation type="journal article" date="2019" name="Int. J. Syst. Evol. Microbiol.">
        <title>The Global Catalogue of Microorganisms (GCM) 10K type strain sequencing project: providing services to taxonomists for standard genome sequencing and annotation.</title>
        <authorList>
            <consortium name="The Broad Institute Genomics Platform"/>
            <consortium name="The Broad Institute Genome Sequencing Center for Infectious Disease"/>
            <person name="Wu L."/>
            <person name="Ma J."/>
        </authorList>
    </citation>
    <scope>NUCLEOTIDE SEQUENCE [LARGE SCALE GENOMIC DNA]</scope>
    <source>
        <strain evidence="15">CGMCC 1.12707</strain>
    </source>
</reference>
<keyword evidence="5" id="KW-0547">Nucleotide-binding</keyword>
<dbReference type="EMBL" id="BMFL01000005">
    <property type="protein sequence ID" value="GGE93630.1"/>
    <property type="molecule type" value="Genomic_DNA"/>
</dbReference>
<dbReference type="InterPro" id="IPR003593">
    <property type="entry name" value="AAA+_ATPase"/>
</dbReference>
<dbReference type="PROSITE" id="PS50893">
    <property type="entry name" value="ABC_TRANSPORTER_2"/>
    <property type="match status" value="1"/>
</dbReference>
<keyword evidence="4 9" id="KW-0812">Transmembrane</keyword>
<evidence type="ECO:0000313" key="12">
    <source>
        <dbReference type="EMBL" id="GGE93630.1"/>
    </source>
</evidence>
<reference evidence="13" key="3">
    <citation type="submission" date="2016-11" db="EMBL/GenBank/DDBJ databases">
        <authorList>
            <person name="Jaros S."/>
            <person name="Januszkiewicz K."/>
            <person name="Wedrychowicz H."/>
        </authorList>
    </citation>
    <scope>NUCLEOTIDE SEQUENCE [LARGE SCALE GENOMIC DNA]</scope>
    <source>
        <strain evidence="13">DSM 27989</strain>
    </source>
</reference>
<dbReference type="PROSITE" id="PS00211">
    <property type="entry name" value="ABC_TRANSPORTER_1"/>
    <property type="match status" value="1"/>
</dbReference>
<evidence type="ECO:0000313" key="14">
    <source>
        <dbReference type="Proteomes" id="UP000184120"/>
    </source>
</evidence>
<dbReference type="GO" id="GO:0005886">
    <property type="term" value="C:plasma membrane"/>
    <property type="evidence" value="ECO:0007669"/>
    <property type="project" value="UniProtKB-SubCell"/>
</dbReference>
<evidence type="ECO:0000256" key="4">
    <source>
        <dbReference type="ARBA" id="ARBA00022692"/>
    </source>
</evidence>
<feature type="transmembrane region" description="Helical" evidence="9">
    <location>
        <begin position="166"/>
        <end position="185"/>
    </location>
</feature>
<protein>
    <submittedName>
        <fullName evidence="12">ABC transporter ATP-binding protein</fullName>
    </submittedName>
    <submittedName>
        <fullName evidence="13">ATP-binding cassette, subfamily B</fullName>
    </submittedName>
</protein>
<dbReference type="AlphaFoldDB" id="A0A1M6Y486"/>
<dbReference type="GO" id="GO:0015421">
    <property type="term" value="F:ABC-type oligopeptide transporter activity"/>
    <property type="evidence" value="ECO:0007669"/>
    <property type="project" value="TreeGrafter"/>
</dbReference>
<evidence type="ECO:0000256" key="6">
    <source>
        <dbReference type="ARBA" id="ARBA00022840"/>
    </source>
</evidence>
<evidence type="ECO:0000256" key="1">
    <source>
        <dbReference type="ARBA" id="ARBA00004651"/>
    </source>
</evidence>
<dbReference type="Gene3D" id="3.40.50.300">
    <property type="entry name" value="P-loop containing nucleotide triphosphate hydrolases"/>
    <property type="match status" value="1"/>
</dbReference>
<dbReference type="InterPro" id="IPR017871">
    <property type="entry name" value="ABC_transporter-like_CS"/>
</dbReference>
<dbReference type="STRING" id="1434701.SAMN05443634_10674"/>
<feature type="transmembrane region" description="Helical" evidence="9">
    <location>
        <begin position="66"/>
        <end position="96"/>
    </location>
</feature>
<dbReference type="Proteomes" id="UP000184120">
    <property type="component" value="Unassembled WGS sequence"/>
</dbReference>
<reference evidence="14" key="2">
    <citation type="submission" date="2016-11" db="EMBL/GenBank/DDBJ databases">
        <authorList>
            <person name="Varghese N."/>
            <person name="Submissions S."/>
        </authorList>
    </citation>
    <scope>NUCLEOTIDE SEQUENCE [LARGE SCALE GENOMIC DNA]</scope>
    <source>
        <strain evidence="14">DSM 27989</strain>
    </source>
</reference>
<dbReference type="GO" id="GO:0005524">
    <property type="term" value="F:ATP binding"/>
    <property type="evidence" value="ECO:0007669"/>
    <property type="project" value="UniProtKB-KW"/>
</dbReference>
<keyword evidence="7 9" id="KW-1133">Transmembrane helix</keyword>
<evidence type="ECO:0000256" key="5">
    <source>
        <dbReference type="ARBA" id="ARBA00022741"/>
    </source>
</evidence>
<dbReference type="FunFam" id="3.40.50.300:FF:000221">
    <property type="entry name" value="Multidrug ABC transporter ATP-binding protein"/>
    <property type="match status" value="1"/>
</dbReference>
<dbReference type="PROSITE" id="PS50929">
    <property type="entry name" value="ABC_TM1F"/>
    <property type="match status" value="1"/>
</dbReference>
<keyword evidence="15" id="KW-1185">Reference proteome</keyword>
<keyword evidence="8 9" id="KW-0472">Membrane</keyword>
<keyword evidence="2" id="KW-0813">Transport</keyword>
<dbReference type="EMBL" id="FRBH01000006">
    <property type="protein sequence ID" value="SHL12899.1"/>
    <property type="molecule type" value="Genomic_DNA"/>
</dbReference>
<dbReference type="PANTHER" id="PTHR43394">
    <property type="entry name" value="ATP-DEPENDENT PERMEASE MDL1, MITOCHONDRIAL"/>
    <property type="match status" value="1"/>
</dbReference>
<accession>A0A1M6Y486</accession>
<dbReference type="InterPro" id="IPR027417">
    <property type="entry name" value="P-loop_NTPase"/>
</dbReference>
<evidence type="ECO:0000313" key="15">
    <source>
        <dbReference type="Proteomes" id="UP000650994"/>
    </source>
</evidence>
<evidence type="ECO:0000256" key="3">
    <source>
        <dbReference type="ARBA" id="ARBA00022475"/>
    </source>
</evidence>
<reference evidence="12" key="1">
    <citation type="journal article" date="2014" name="Int. J. Syst. Evol. Microbiol.">
        <title>Complete genome of a new Firmicutes species belonging to the dominant human colonic microbiota ('Ruminococcus bicirculans') reveals two chromosomes and a selective capacity to utilize plant glucans.</title>
        <authorList>
            <consortium name="NISC Comparative Sequencing Program"/>
            <person name="Wegmann U."/>
            <person name="Louis P."/>
            <person name="Goesmann A."/>
            <person name="Henrissat B."/>
            <person name="Duncan S.H."/>
            <person name="Flint H.J."/>
        </authorList>
    </citation>
    <scope>NUCLEOTIDE SEQUENCE</scope>
    <source>
        <strain evidence="12">CGMCC 1.12707</strain>
    </source>
</reference>
<name>A0A1M6Y486_9FLAO</name>
<feature type="transmembrane region" description="Helical" evidence="9">
    <location>
        <begin position="252"/>
        <end position="275"/>
    </location>
</feature>
<dbReference type="InterPro" id="IPR011527">
    <property type="entry name" value="ABC1_TM_dom"/>
</dbReference>
<sequence>MSEKQNKKNGIIRLLEIAGAKKIMLFFSALFATLHAFLSLIPYILVFYIIKELTKDQVNFDVTQHYIIYAIIAAVISMFLLFVSGILSHIAAYNILFELRKYIANKIGRMSMGHLSNKSSGALKKILADDVERIENFIAHQIPDFVKAVALPIVTIIFLFTQDWRLAAISFVPLLVLAVLLPKMYGGNNKQLIQDYHQSLEDMNAGIVEYVRAMPVMKIFGQSAETFDKYGNTVKCFNGFVGEWVKKSTPGFAIFMSFTSNAMLPVLAFGLFLYFRNGVSLPTLLLFLILGTGYIKPLFVLSNMGMQISIINRGVEQIDNLLNHEDLQENTIYQEPKNFTVEFREVSFAYQKNDLVLQDVSFEVKQNTITALVGPSGAGKSTVGQLLARFWDVNHGEIYIGGIDIKEYPTQQLMEMISFVFQDSFMFQQSMYDNIKMGMNRTKDEVETAAKAAQIHDLILSLPNGYDTLFGQSGVHLSGGEQQRFQLARAILKNAPILILDEATAFADPENEYKIQQAFGKLIKDKTVIIIAHRLSTIVDADQIIVFDKGQIAALGNQQDLLVESELYQRMWNAHIRAKNFVM</sequence>
<feature type="domain" description="ABC transmembrane type-1" evidence="11">
    <location>
        <begin position="26"/>
        <end position="308"/>
    </location>
</feature>
<dbReference type="SUPFAM" id="SSF90123">
    <property type="entry name" value="ABC transporter transmembrane region"/>
    <property type="match status" value="1"/>
</dbReference>
<feature type="transmembrane region" description="Helical" evidence="9">
    <location>
        <begin position="281"/>
        <end position="301"/>
    </location>
</feature>
<dbReference type="InterPro" id="IPR039421">
    <property type="entry name" value="Type_1_exporter"/>
</dbReference>
<dbReference type="SMART" id="SM00382">
    <property type="entry name" value="AAA"/>
    <property type="match status" value="1"/>
</dbReference>
<feature type="transmembrane region" description="Helical" evidence="9">
    <location>
        <begin position="23"/>
        <end position="50"/>
    </location>
</feature>
<dbReference type="SUPFAM" id="SSF52540">
    <property type="entry name" value="P-loop containing nucleoside triphosphate hydrolases"/>
    <property type="match status" value="1"/>
</dbReference>
<dbReference type="Pfam" id="PF00005">
    <property type="entry name" value="ABC_tran"/>
    <property type="match status" value="1"/>
</dbReference>
<dbReference type="GO" id="GO:0016887">
    <property type="term" value="F:ATP hydrolysis activity"/>
    <property type="evidence" value="ECO:0007669"/>
    <property type="project" value="InterPro"/>
</dbReference>
<proteinExistence type="predicted"/>
<feature type="domain" description="ABC transporter" evidence="10">
    <location>
        <begin position="341"/>
        <end position="574"/>
    </location>
</feature>
<comment type="subcellular location">
    <subcellularLocation>
        <location evidence="1">Cell membrane</location>
        <topology evidence="1">Multi-pass membrane protein</topology>
    </subcellularLocation>
</comment>
<gene>
    <name evidence="12" type="ORF">GCM10010984_09070</name>
    <name evidence="13" type="ORF">SAMN05443634_10674</name>
</gene>
<reference evidence="12" key="5">
    <citation type="submission" date="2024-05" db="EMBL/GenBank/DDBJ databases">
        <authorList>
            <person name="Sun Q."/>
            <person name="Zhou Y."/>
        </authorList>
    </citation>
    <scope>NUCLEOTIDE SEQUENCE</scope>
    <source>
        <strain evidence="12">CGMCC 1.12707</strain>
    </source>
</reference>
<evidence type="ECO:0000259" key="11">
    <source>
        <dbReference type="PROSITE" id="PS50929"/>
    </source>
</evidence>
<dbReference type="Pfam" id="PF00664">
    <property type="entry name" value="ABC_membrane"/>
    <property type="match status" value="1"/>
</dbReference>
<evidence type="ECO:0000256" key="8">
    <source>
        <dbReference type="ARBA" id="ARBA00023136"/>
    </source>
</evidence>
<dbReference type="RefSeq" id="WP_229731793.1">
    <property type="nucleotide sequence ID" value="NZ_BMFL01000005.1"/>
</dbReference>
<dbReference type="Proteomes" id="UP000650994">
    <property type="component" value="Unassembled WGS sequence"/>
</dbReference>
<dbReference type="InterPro" id="IPR003439">
    <property type="entry name" value="ABC_transporter-like_ATP-bd"/>
</dbReference>
<evidence type="ECO:0000256" key="7">
    <source>
        <dbReference type="ARBA" id="ARBA00022989"/>
    </source>
</evidence>
<evidence type="ECO:0000259" key="10">
    <source>
        <dbReference type="PROSITE" id="PS50893"/>
    </source>
</evidence>
<evidence type="ECO:0000256" key="9">
    <source>
        <dbReference type="SAM" id="Phobius"/>
    </source>
</evidence>